<feature type="region of interest" description="Disordered" evidence="1">
    <location>
        <begin position="584"/>
        <end position="625"/>
    </location>
</feature>
<feature type="region of interest" description="Disordered" evidence="1">
    <location>
        <begin position="507"/>
        <end position="542"/>
    </location>
</feature>
<dbReference type="SUPFAM" id="SSF49879">
    <property type="entry name" value="SMAD/FHA domain"/>
    <property type="match status" value="1"/>
</dbReference>
<dbReference type="SMART" id="SM00240">
    <property type="entry name" value="FHA"/>
    <property type="match status" value="1"/>
</dbReference>
<feature type="compositionally biased region" description="Acidic residues" evidence="1">
    <location>
        <begin position="345"/>
        <end position="363"/>
    </location>
</feature>
<comment type="caution">
    <text evidence="4">The sequence shown here is derived from an EMBL/GenBank/DDBJ whole genome shotgun (WGS) entry which is preliminary data.</text>
</comment>
<evidence type="ECO:0000313" key="4">
    <source>
        <dbReference type="EMBL" id="KAK3685868.1"/>
    </source>
</evidence>
<reference evidence="4" key="2">
    <citation type="submission" date="2023-06" db="EMBL/GenBank/DDBJ databases">
        <authorList>
            <consortium name="Lawrence Berkeley National Laboratory"/>
            <person name="Haridas S."/>
            <person name="Hensen N."/>
            <person name="Bonometti L."/>
            <person name="Westerberg I."/>
            <person name="Brannstrom I.O."/>
            <person name="Guillou S."/>
            <person name="Cros-Aarteil S."/>
            <person name="Calhoun S."/>
            <person name="Kuo A."/>
            <person name="Mondo S."/>
            <person name="Pangilinan J."/>
            <person name="Riley R."/>
            <person name="Labutti K."/>
            <person name="Andreopoulos B."/>
            <person name="Lipzen A."/>
            <person name="Chen C."/>
            <person name="Yanf M."/>
            <person name="Daum C."/>
            <person name="Ng V."/>
            <person name="Clum A."/>
            <person name="Steindorff A."/>
            <person name="Ohm R."/>
            <person name="Martin F."/>
            <person name="Silar P."/>
            <person name="Natvig D."/>
            <person name="Lalanne C."/>
            <person name="Gautier V."/>
            <person name="Ament-Velasquez S.L."/>
            <person name="Kruys A."/>
            <person name="Hutchinson M.I."/>
            <person name="Powell A.J."/>
            <person name="Barry K."/>
            <person name="Miller A.N."/>
            <person name="Grigoriev I.V."/>
            <person name="Debuchy R."/>
            <person name="Gladieux P."/>
            <person name="Thoren M.H."/>
            <person name="Johannesson H."/>
        </authorList>
    </citation>
    <scope>NUCLEOTIDE SEQUENCE</scope>
    <source>
        <strain evidence="4">CBS 314.62</strain>
    </source>
</reference>
<evidence type="ECO:0000256" key="2">
    <source>
        <dbReference type="SAM" id="Phobius"/>
    </source>
</evidence>
<feature type="compositionally biased region" description="Basic and acidic residues" evidence="1">
    <location>
        <begin position="210"/>
        <end position="219"/>
    </location>
</feature>
<protein>
    <recommendedName>
        <fullName evidence="3">FHA domain-containing protein</fullName>
    </recommendedName>
</protein>
<feature type="region of interest" description="Disordered" evidence="1">
    <location>
        <begin position="290"/>
        <end position="368"/>
    </location>
</feature>
<dbReference type="InterPro" id="IPR008984">
    <property type="entry name" value="SMAD_FHA_dom_sf"/>
</dbReference>
<proteinExistence type="predicted"/>
<dbReference type="InterPro" id="IPR000253">
    <property type="entry name" value="FHA_dom"/>
</dbReference>
<evidence type="ECO:0000259" key="3">
    <source>
        <dbReference type="PROSITE" id="PS50006"/>
    </source>
</evidence>
<sequence>MVAQQLAHSTDQEDAMAADHDMVNTAKSGVPDHDNSVSHSAHDEVYVRLSVDDSEADDILFPERFITLDHKNKSIAIGRASKVQSKGFVEAVGNAWFPSPVMSRQHAEIIADMEEKSVQVRDLGSLHGTYINNESNRLERDELRGLKDGDKLRFGVGIWRGSDSFAPTTVKVGIAYNHRDYYSKDDHATTTFQVPDGSEDGSDMEGYSSDDSHSVKENSRPITPPKKAYEPSSDIIDLTQQPCRLPHNDSGRSTAGLRGVGSREVIDLSVDEDDLESLNSGGVIEIEDDDSEHLNNSSPPPCAPSPDDSASRSDDSEDDSEKDSMDDEMDDIPDELQDYMSWDVEYSEEEEDESSGEQDENNPCDDIPLVVDTKSTPEIALPTPHLPLPVEVVSTAAKGTAAVRIEGLLNNYTECTASLAHSTAIPSYPSRSARQASPSDAAMPKSIMRCPSDPNLKTTAELLSVKHGKFDFFVAREDNRNAARNGDRLVPLDEKVIAPISSRATFGDAPRVPSSVHDLCHKEGPFRHQTGAAGEDSKSHYPKLPEQMADALLSLPRTSEASAPEMNLAAPIVNSFGAGPAPIQALATPATSPQVPGPTAPDLQLEPSGLSGDGEAPTGKERKAQEISELNLEEELWAARGNDLEKPLSPQPLPSPPADTVADAILATFDGMEKESLPLPPAESIQESIRSELQHQGITASVAASHGRPIKKLRGGIKELGYLALGGVTASAILLSGMIYTAPTF</sequence>
<dbReference type="GO" id="GO:0005737">
    <property type="term" value="C:cytoplasm"/>
    <property type="evidence" value="ECO:0007669"/>
    <property type="project" value="TreeGrafter"/>
</dbReference>
<dbReference type="EMBL" id="JAULSO010000003">
    <property type="protein sequence ID" value="KAK3685868.1"/>
    <property type="molecule type" value="Genomic_DNA"/>
</dbReference>
<dbReference type="Gene3D" id="2.60.200.20">
    <property type="match status" value="1"/>
</dbReference>
<name>A0AAE0X6K1_9PEZI</name>
<feature type="compositionally biased region" description="Acidic residues" evidence="1">
    <location>
        <begin position="315"/>
        <end position="337"/>
    </location>
</feature>
<dbReference type="AlphaFoldDB" id="A0AAE0X6K1"/>
<accession>A0AAE0X6K1</accession>
<dbReference type="Pfam" id="PF00498">
    <property type="entry name" value="FHA"/>
    <property type="match status" value="1"/>
</dbReference>
<keyword evidence="2" id="KW-0472">Membrane</keyword>
<keyword evidence="2" id="KW-1133">Transmembrane helix</keyword>
<dbReference type="PANTHER" id="PTHR15715:SF48">
    <property type="entry name" value="FHA DOMAIN-CONTAINING PROTEIN"/>
    <property type="match status" value="1"/>
</dbReference>
<keyword evidence="5" id="KW-1185">Reference proteome</keyword>
<feature type="transmembrane region" description="Helical" evidence="2">
    <location>
        <begin position="720"/>
        <end position="742"/>
    </location>
</feature>
<organism evidence="4 5">
    <name type="scientific">Podospora appendiculata</name>
    <dbReference type="NCBI Taxonomy" id="314037"/>
    <lineage>
        <taxon>Eukaryota</taxon>
        <taxon>Fungi</taxon>
        <taxon>Dikarya</taxon>
        <taxon>Ascomycota</taxon>
        <taxon>Pezizomycotina</taxon>
        <taxon>Sordariomycetes</taxon>
        <taxon>Sordariomycetidae</taxon>
        <taxon>Sordariales</taxon>
        <taxon>Podosporaceae</taxon>
        <taxon>Podospora</taxon>
    </lineage>
</organism>
<evidence type="ECO:0000256" key="1">
    <source>
        <dbReference type="SAM" id="MobiDB-lite"/>
    </source>
</evidence>
<feature type="region of interest" description="Disordered" evidence="1">
    <location>
        <begin position="188"/>
        <end position="230"/>
    </location>
</feature>
<evidence type="ECO:0000313" key="5">
    <source>
        <dbReference type="Proteomes" id="UP001270362"/>
    </source>
</evidence>
<feature type="domain" description="FHA" evidence="3">
    <location>
        <begin position="75"/>
        <end position="136"/>
    </location>
</feature>
<dbReference type="Proteomes" id="UP001270362">
    <property type="component" value="Unassembled WGS sequence"/>
</dbReference>
<keyword evidence="2" id="KW-0812">Transmembrane</keyword>
<reference evidence="4" key="1">
    <citation type="journal article" date="2023" name="Mol. Phylogenet. Evol.">
        <title>Genome-scale phylogeny and comparative genomics of the fungal order Sordariales.</title>
        <authorList>
            <person name="Hensen N."/>
            <person name="Bonometti L."/>
            <person name="Westerberg I."/>
            <person name="Brannstrom I.O."/>
            <person name="Guillou S."/>
            <person name="Cros-Aarteil S."/>
            <person name="Calhoun S."/>
            <person name="Haridas S."/>
            <person name="Kuo A."/>
            <person name="Mondo S."/>
            <person name="Pangilinan J."/>
            <person name="Riley R."/>
            <person name="LaButti K."/>
            <person name="Andreopoulos B."/>
            <person name="Lipzen A."/>
            <person name="Chen C."/>
            <person name="Yan M."/>
            <person name="Daum C."/>
            <person name="Ng V."/>
            <person name="Clum A."/>
            <person name="Steindorff A."/>
            <person name="Ohm R.A."/>
            <person name="Martin F."/>
            <person name="Silar P."/>
            <person name="Natvig D.O."/>
            <person name="Lalanne C."/>
            <person name="Gautier V."/>
            <person name="Ament-Velasquez S.L."/>
            <person name="Kruys A."/>
            <person name="Hutchinson M.I."/>
            <person name="Powell A.J."/>
            <person name="Barry K."/>
            <person name="Miller A.N."/>
            <person name="Grigoriev I.V."/>
            <person name="Debuchy R."/>
            <person name="Gladieux P."/>
            <person name="Hiltunen Thoren M."/>
            <person name="Johannesson H."/>
        </authorList>
    </citation>
    <scope>NUCLEOTIDE SEQUENCE</scope>
    <source>
        <strain evidence="4">CBS 314.62</strain>
    </source>
</reference>
<dbReference type="PANTHER" id="PTHR15715">
    <property type="entry name" value="CENTROSOMAL PROTEIN OF 170 KDA"/>
    <property type="match status" value="1"/>
</dbReference>
<dbReference type="InterPro" id="IPR051176">
    <property type="entry name" value="Cent_Immune-Sig_Mod"/>
</dbReference>
<dbReference type="PROSITE" id="PS50006">
    <property type="entry name" value="FHA_DOMAIN"/>
    <property type="match status" value="1"/>
</dbReference>
<gene>
    <name evidence="4" type="ORF">B0T22DRAFT_232993</name>
</gene>